<comment type="similarity">
    <text evidence="1">Belongs to the enoyl-CoA hydratase/isomerase family.</text>
</comment>
<organism evidence="2 3">
    <name type="scientific">Bosea caraganae</name>
    <dbReference type="NCBI Taxonomy" id="2763117"/>
    <lineage>
        <taxon>Bacteria</taxon>
        <taxon>Pseudomonadati</taxon>
        <taxon>Pseudomonadota</taxon>
        <taxon>Alphaproteobacteria</taxon>
        <taxon>Hyphomicrobiales</taxon>
        <taxon>Boseaceae</taxon>
        <taxon>Bosea</taxon>
    </lineage>
</organism>
<dbReference type="InterPro" id="IPR001753">
    <property type="entry name" value="Enoyl-CoA_hydra/iso"/>
</dbReference>
<dbReference type="GO" id="GO:0003824">
    <property type="term" value="F:catalytic activity"/>
    <property type="evidence" value="ECO:0007669"/>
    <property type="project" value="UniProtKB-ARBA"/>
</dbReference>
<evidence type="ECO:0000256" key="1">
    <source>
        <dbReference type="ARBA" id="ARBA00005254"/>
    </source>
</evidence>
<dbReference type="Pfam" id="PF00378">
    <property type="entry name" value="ECH_1"/>
    <property type="match status" value="1"/>
</dbReference>
<dbReference type="InterPro" id="IPR029045">
    <property type="entry name" value="ClpP/crotonase-like_dom_sf"/>
</dbReference>
<evidence type="ECO:0008006" key="4">
    <source>
        <dbReference type="Google" id="ProtNLM"/>
    </source>
</evidence>
<dbReference type="EMBL" id="QQTP01000004">
    <property type="protein sequence ID" value="RDJ26032.1"/>
    <property type="molecule type" value="Genomic_DNA"/>
</dbReference>
<dbReference type="Gene3D" id="3.90.226.10">
    <property type="entry name" value="2-enoyl-CoA Hydratase, Chain A, domain 1"/>
    <property type="match status" value="1"/>
</dbReference>
<accession>A0A370L8D9</accession>
<evidence type="ECO:0000313" key="2">
    <source>
        <dbReference type="EMBL" id="RDJ26032.1"/>
    </source>
</evidence>
<dbReference type="AlphaFoldDB" id="A0A370L8D9"/>
<keyword evidence="3" id="KW-1185">Reference proteome</keyword>
<dbReference type="InterPro" id="IPR051683">
    <property type="entry name" value="Enoyl-CoA_Hydratase/Isomerase"/>
</dbReference>
<dbReference type="PANTHER" id="PTHR42964">
    <property type="entry name" value="ENOYL-COA HYDRATASE"/>
    <property type="match status" value="1"/>
</dbReference>
<dbReference type="CDD" id="cd06558">
    <property type="entry name" value="crotonase-like"/>
    <property type="match status" value="1"/>
</dbReference>
<dbReference type="PANTHER" id="PTHR42964:SF1">
    <property type="entry name" value="POLYKETIDE BIOSYNTHESIS ENOYL-COA HYDRATASE PKSH-RELATED"/>
    <property type="match status" value="1"/>
</dbReference>
<evidence type="ECO:0000313" key="3">
    <source>
        <dbReference type="Proteomes" id="UP000255207"/>
    </source>
</evidence>
<reference evidence="3" key="1">
    <citation type="submission" date="2018-07" db="EMBL/GenBank/DDBJ databases">
        <authorList>
            <person name="Safronova V.I."/>
            <person name="Chirak E.R."/>
            <person name="Sazanova A.L."/>
        </authorList>
    </citation>
    <scope>NUCLEOTIDE SEQUENCE [LARGE SCALE GENOMIC DNA]</scope>
    <source>
        <strain evidence="3">RCAM04685</strain>
    </source>
</reference>
<gene>
    <name evidence="2" type="ORF">DWE98_09255</name>
</gene>
<comment type="caution">
    <text evidence="2">The sequence shown here is derived from an EMBL/GenBank/DDBJ whole genome shotgun (WGS) entry which is preliminary data.</text>
</comment>
<name>A0A370L8D9_9HYPH</name>
<dbReference type="OrthoDB" id="9802362at2"/>
<proteinExistence type="inferred from homology"/>
<protein>
    <recommendedName>
        <fullName evidence="4">DSF synthase</fullName>
    </recommendedName>
</protein>
<dbReference type="SUPFAM" id="SSF52096">
    <property type="entry name" value="ClpP/crotonase"/>
    <property type="match status" value="1"/>
</dbReference>
<sequence>MRPRRPPPDPNRQTLAKLTNSASLHLQFINFTYPYGIPGYGVCGMLQAYGSNTRPTSATTLECCEVIDAIRYKAGFLPEVQLAYEAEIKTLWVTIKPELKPVFTLQLLDSLGKIQRAIFALWGAPDQYHTAPVRFLAFRGTGPFFTLGGDLDFYLDCLAKNDRAALAEYARLSIEGAVWNASGLNGLVITLSTIHAKAIGGGIDAPRSCNIMIAEEQASFVYPEIKFNHFPITAVAILSRRMGARAAERMLLSGEEMSAAEFMEAGGLEAVVPAGSGDDWIRKYAADSLPVHAAKTALFSAFNRRAGDLREELAHLGQIWTDCMLRLNPSAISKLQRIAQTQDRMLARVYQRPATVALAGV</sequence>
<dbReference type="Proteomes" id="UP000255207">
    <property type="component" value="Unassembled WGS sequence"/>
</dbReference>